<sequence>MVMNEENSFDLWDEVCKASSPWKATGPDGIPNWFWKHIPRAKEELYKQVIRLLSKTRRTPAWFSKGRAVLLYKKGDRDDPGLIAKWIRMQIDGIWPAEQLACKKGVWGCTEAHVLDATVMRDATNQKGSELSMAWIDFSKAFDSIPHKYLRWVLNSIGLHPSVCHLLKRLMDKWSIYYEQRTSRGMERSKALKVQNGVLQGDSLSPILFCICIAPISHWLNNRLQKYETSFRKGTNDSLRMNHLYFVDDLKLFTPSKTDLLAVLRELESLLSNIGCKMNKGKSGISYTTKFINKEDRELKGEFPIIRNEDPYKYLGIEQSTYVCQSKVLDRVTSTLIVRTEQIFSSKLNVRQMVSAYNCMVPAVVRFIYTNIIIGRGKFQSDRLWCLRVDQKVREILVKCKLRFASQNTYRIYAKPENGGLGLKALVETFEDSIVYAYCYLTCSPKLQVSLRFMESLDRRGKRSLISDFRRVVESNGINCKEFPQVSQMDAQPGLFIEGNVYKHPTLAARAVVGLMCANRELVVQKALGRGLGETAAPGYAMMALISDYKRWNLDPLRTWDWIKKGFICPLVFRNVSAAQENNLSYTGAGGWKSPCRWGCNEYCNPQKKAQETVAHIVANCDNWASTIYVERHNMVASRILYELCVKYDLPVSLDNQRKQPVIENEKVKIYWDRPMDCVKVQFNRPDIVCFIKKPGSRTDYAEILVIEVSVVWYQSLLAKEKRKFEKYAVNSMEISSHPGQNLRGELQKLYKCPVRVIPMIVGVFGEVSENLMTHIQELSIPSRRAERLVERMSRAAVLGTHWVIKAHMSGNTKQTM</sequence>
<protein>
    <submittedName>
        <fullName evidence="3">Reverse transcriptase domain-containing protein</fullName>
    </submittedName>
</protein>
<dbReference type="PANTHER" id="PTHR35450:SF2">
    <property type="entry name" value="REVERSE TRANSCRIPTASE DOMAIN-CONTAINING PROTEIN"/>
    <property type="match status" value="1"/>
</dbReference>
<dbReference type="CDD" id="cd01650">
    <property type="entry name" value="RT_nLTR_like"/>
    <property type="match status" value="1"/>
</dbReference>
<dbReference type="AlphaFoldDB" id="A0A914NTP9"/>
<evidence type="ECO:0000259" key="1">
    <source>
        <dbReference type="PROSITE" id="PS50878"/>
    </source>
</evidence>
<dbReference type="WBParaSite" id="Minc3s07632g41338">
    <property type="protein sequence ID" value="Minc3s07632g41338"/>
    <property type="gene ID" value="Minc3s07632g41338"/>
</dbReference>
<reference evidence="3" key="1">
    <citation type="submission" date="2022-11" db="UniProtKB">
        <authorList>
            <consortium name="WormBaseParasite"/>
        </authorList>
    </citation>
    <scope>IDENTIFICATION</scope>
</reference>
<organism evidence="2 3">
    <name type="scientific">Meloidogyne incognita</name>
    <name type="common">Southern root-knot nematode worm</name>
    <name type="synonym">Oxyuris incognita</name>
    <dbReference type="NCBI Taxonomy" id="6306"/>
    <lineage>
        <taxon>Eukaryota</taxon>
        <taxon>Metazoa</taxon>
        <taxon>Ecdysozoa</taxon>
        <taxon>Nematoda</taxon>
        <taxon>Chromadorea</taxon>
        <taxon>Rhabditida</taxon>
        <taxon>Tylenchina</taxon>
        <taxon>Tylenchomorpha</taxon>
        <taxon>Tylenchoidea</taxon>
        <taxon>Meloidogynidae</taxon>
        <taxon>Meloidogyninae</taxon>
        <taxon>Meloidogyne</taxon>
        <taxon>Meloidogyne incognita group</taxon>
    </lineage>
</organism>
<feature type="domain" description="Reverse transcriptase" evidence="1">
    <location>
        <begin position="34"/>
        <end position="319"/>
    </location>
</feature>
<keyword evidence="2" id="KW-1185">Reference proteome</keyword>
<dbReference type="Pfam" id="PF00078">
    <property type="entry name" value="RVT_1"/>
    <property type="match status" value="1"/>
</dbReference>
<dbReference type="InterPro" id="IPR000477">
    <property type="entry name" value="RT_dom"/>
</dbReference>
<evidence type="ECO:0000313" key="3">
    <source>
        <dbReference type="WBParaSite" id="Minc3s07632g41338"/>
    </source>
</evidence>
<dbReference type="InterPro" id="IPR043502">
    <property type="entry name" value="DNA/RNA_pol_sf"/>
</dbReference>
<proteinExistence type="predicted"/>
<dbReference type="SUPFAM" id="SSF56672">
    <property type="entry name" value="DNA/RNA polymerases"/>
    <property type="match status" value="1"/>
</dbReference>
<accession>A0A914NTP9</accession>
<evidence type="ECO:0000313" key="2">
    <source>
        <dbReference type="Proteomes" id="UP000887563"/>
    </source>
</evidence>
<dbReference type="Proteomes" id="UP000887563">
    <property type="component" value="Unplaced"/>
</dbReference>
<dbReference type="PROSITE" id="PS50878">
    <property type="entry name" value="RT_POL"/>
    <property type="match status" value="1"/>
</dbReference>
<name>A0A914NTP9_MELIC</name>
<dbReference type="PANTHER" id="PTHR35450">
    <property type="entry name" value="REVERSE TRANSCRIPTASE DOMAIN-CONTAINING PROTEIN"/>
    <property type="match status" value="1"/>
</dbReference>